<gene>
    <name evidence="2" type="ORF">EGD98_02155</name>
</gene>
<keyword evidence="1" id="KW-0472">Membrane</keyword>
<dbReference type="RefSeq" id="WP_220586705.1">
    <property type="nucleotide sequence ID" value="NZ_RKLQ01000001.1"/>
</dbReference>
<dbReference type="EMBL" id="RKLQ01000001">
    <property type="protein sequence ID" value="MBX0302468.1"/>
    <property type="molecule type" value="Genomic_DNA"/>
</dbReference>
<keyword evidence="1" id="KW-1133">Transmembrane helix</keyword>
<accession>A0A8J7YJP8</accession>
<evidence type="ECO:0000313" key="2">
    <source>
        <dbReference type="EMBL" id="MBX0302468.1"/>
    </source>
</evidence>
<feature type="transmembrane region" description="Helical" evidence="1">
    <location>
        <begin position="77"/>
        <end position="96"/>
    </location>
</feature>
<proteinExistence type="predicted"/>
<name>A0A8J7YJP8_9EURY</name>
<dbReference type="Proteomes" id="UP000783863">
    <property type="component" value="Unassembled WGS sequence"/>
</dbReference>
<keyword evidence="3" id="KW-1185">Reference proteome</keyword>
<protein>
    <recommendedName>
        <fullName evidence="4">DUF2834 domain-containing protein</fullName>
    </recommendedName>
</protein>
<evidence type="ECO:0008006" key="4">
    <source>
        <dbReference type="Google" id="ProtNLM"/>
    </source>
</evidence>
<evidence type="ECO:0000256" key="1">
    <source>
        <dbReference type="SAM" id="Phobius"/>
    </source>
</evidence>
<comment type="caution">
    <text evidence="2">The sequence shown here is derived from an EMBL/GenBank/DDBJ whole genome shotgun (WGS) entry which is preliminary data.</text>
</comment>
<feature type="transmembrane region" description="Helical" evidence="1">
    <location>
        <begin position="12"/>
        <end position="32"/>
    </location>
</feature>
<feature type="transmembrane region" description="Helical" evidence="1">
    <location>
        <begin position="44"/>
        <end position="65"/>
    </location>
</feature>
<dbReference type="AlphaFoldDB" id="A0A8J7YJP8"/>
<organism evidence="2 3">
    <name type="scientific">Haloarcula salinisoli</name>
    <dbReference type="NCBI Taxonomy" id="2487746"/>
    <lineage>
        <taxon>Archaea</taxon>
        <taxon>Methanobacteriati</taxon>
        <taxon>Methanobacteriota</taxon>
        <taxon>Stenosarchaea group</taxon>
        <taxon>Halobacteria</taxon>
        <taxon>Halobacteriales</taxon>
        <taxon>Haloarculaceae</taxon>
        <taxon>Haloarcula</taxon>
    </lineage>
</organism>
<reference evidence="2" key="1">
    <citation type="submission" date="2021-06" db="EMBL/GenBank/DDBJ databases">
        <title>Halomicroarcula sp. F24A a new haloarchaeum isolated from saline soil.</title>
        <authorList>
            <person name="Duran-Viseras A."/>
            <person name="Sanchez-Porro C."/>
            <person name="Ventosa A."/>
        </authorList>
    </citation>
    <scope>NUCLEOTIDE SEQUENCE</scope>
    <source>
        <strain evidence="2">F24A</strain>
    </source>
</reference>
<evidence type="ECO:0000313" key="3">
    <source>
        <dbReference type="Proteomes" id="UP000783863"/>
    </source>
</evidence>
<sequence length="104" mass="11259">MSQGHQRVMLAFVLAESSLLGVLAVGLARGFVGPGGTFSELSDVARAVALLVVLVELVIPMAVYVDVVRRSDDPDWVWVHVATMPAVNLLGLVAYLDDRKRSRE</sequence>
<keyword evidence="1" id="KW-0812">Transmembrane</keyword>